<evidence type="ECO:0000313" key="2">
    <source>
        <dbReference type="EMBL" id="MBB4678439.1"/>
    </source>
</evidence>
<dbReference type="InterPro" id="IPR043129">
    <property type="entry name" value="ATPase_NBD"/>
</dbReference>
<sequence>MTATAAVLLGAVLRHGPVARSTVARLTGLSPAAVTRNSAALIELGLLTEVAPTVPYQGIGRPHVPVDVNTGRHLVAGLHIAHEFCTLALLDLRGRVRARLTVPHGDPGNPAEVLAVAADRLLRLHAEELPGHIPLGLGVAAGGWVDPEQGMLVEHASLGWQGVELRALLTARTGLPVLVDSHARALARAEQLFGAAGDRESLLHLFVGNVVDAAIVTGGAAHRGPRSAAGEVAHLALGDPAVACPCGRRGCLEATVSDRAWAWRAHRAGVIDHPNIFDLVEAAEAGSAAAIELCLERARLVGRAAAVLFDFVNPDALVVTELGTSRLPACVRALRQEVAAGSRASGNTVLPSSFGPDVLGVAAGAVQLDALYADPLNLHNPIRLGV</sequence>
<dbReference type="Pfam" id="PF00480">
    <property type="entry name" value="ROK"/>
    <property type="match status" value="1"/>
</dbReference>
<keyword evidence="2" id="KW-0808">Transferase</keyword>
<dbReference type="EMBL" id="JACHMH010000001">
    <property type="protein sequence ID" value="MBB4678439.1"/>
    <property type="molecule type" value="Genomic_DNA"/>
</dbReference>
<keyword evidence="3" id="KW-1185">Reference proteome</keyword>
<evidence type="ECO:0000313" key="3">
    <source>
        <dbReference type="Proteomes" id="UP000533598"/>
    </source>
</evidence>
<dbReference type="Proteomes" id="UP000533598">
    <property type="component" value="Unassembled WGS sequence"/>
</dbReference>
<dbReference type="PANTHER" id="PTHR18964:SF149">
    <property type="entry name" value="BIFUNCTIONAL UDP-N-ACETYLGLUCOSAMINE 2-EPIMERASE_N-ACETYLMANNOSAMINE KINASE"/>
    <property type="match status" value="1"/>
</dbReference>
<dbReference type="SUPFAM" id="SSF53067">
    <property type="entry name" value="Actin-like ATPase domain"/>
    <property type="match status" value="1"/>
</dbReference>
<dbReference type="Gene3D" id="1.10.10.10">
    <property type="entry name" value="Winged helix-like DNA-binding domain superfamily/Winged helix DNA-binding domain"/>
    <property type="match status" value="1"/>
</dbReference>
<dbReference type="InterPro" id="IPR036390">
    <property type="entry name" value="WH_DNA-bd_sf"/>
</dbReference>
<dbReference type="InterPro" id="IPR000600">
    <property type="entry name" value="ROK"/>
</dbReference>
<accession>A0A7W7CF88</accession>
<comment type="similarity">
    <text evidence="1">Belongs to the ROK (NagC/XylR) family.</text>
</comment>
<dbReference type="SUPFAM" id="SSF46785">
    <property type="entry name" value="Winged helix' DNA-binding domain"/>
    <property type="match status" value="1"/>
</dbReference>
<dbReference type="InterPro" id="IPR036388">
    <property type="entry name" value="WH-like_DNA-bd_sf"/>
</dbReference>
<gene>
    <name evidence="2" type="ORF">HNR67_004557</name>
</gene>
<organism evidence="2 3">
    <name type="scientific">Crossiella cryophila</name>
    <dbReference type="NCBI Taxonomy" id="43355"/>
    <lineage>
        <taxon>Bacteria</taxon>
        <taxon>Bacillati</taxon>
        <taxon>Actinomycetota</taxon>
        <taxon>Actinomycetes</taxon>
        <taxon>Pseudonocardiales</taxon>
        <taxon>Pseudonocardiaceae</taxon>
        <taxon>Crossiella</taxon>
    </lineage>
</organism>
<dbReference type="RefSeq" id="WP_185004272.1">
    <property type="nucleotide sequence ID" value="NZ_BAAAUI010000028.1"/>
</dbReference>
<dbReference type="Gene3D" id="3.30.420.40">
    <property type="match status" value="2"/>
</dbReference>
<dbReference type="AlphaFoldDB" id="A0A7W7CF88"/>
<reference evidence="2 3" key="1">
    <citation type="submission" date="2020-08" db="EMBL/GenBank/DDBJ databases">
        <title>Sequencing the genomes of 1000 actinobacteria strains.</title>
        <authorList>
            <person name="Klenk H.-P."/>
        </authorList>
    </citation>
    <scope>NUCLEOTIDE SEQUENCE [LARGE SCALE GENOMIC DNA]</scope>
    <source>
        <strain evidence="2 3">DSM 44230</strain>
    </source>
</reference>
<protein>
    <submittedName>
        <fullName evidence="2">Putative NBD/HSP70 family sugar kinase</fullName>
    </submittedName>
</protein>
<name>A0A7W7CF88_9PSEU</name>
<comment type="caution">
    <text evidence="2">The sequence shown here is derived from an EMBL/GenBank/DDBJ whole genome shotgun (WGS) entry which is preliminary data.</text>
</comment>
<evidence type="ECO:0000256" key="1">
    <source>
        <dbReference type="ARBA" id="ARBA00006479"/>
    </source>
</evidence>
<dbReference type="GO" id="GO:0016301">
    <property type="term" value="F:kinase activity"/>
    <property type="evidence" value="ECO:0007669"/>
    <property type="project" value="UniProtKB-KW"/>
</dbReference>
<keyword evidence="2" id="KW-0418">Kinase</keyword>
<dbReference type="PANTHER" id="PTHR18964">
    <property type="entry name" value="ROK (REPRESSOR, ORF, KINASE) FAMILY"/>
    <property type="match status" value="1"/>
</dbReference>
<proteinExistence type="inferred from homology"/>